<comment type="caution">
    <text evidence="9">Lacks conserved residue(s) required for the propagation of feature annotation.</text>
</comment>
<evidence type="ECO:0000256" key="9">
    <source>
        <dbReference type="PROSITE-ProRule" id="PRU00090"/>
    </source>
</evidence>
<evidence type="ECO:0000256" key="5">
    <source>
        <dbReference type="ARBA" id="ARBA00022989"/>
    </source>
</evidence>
<dbReference type="CDD" id="cd15034">
    <property type="entry name" value="7tmF_FZD1_2_7-like"/>
    <property type="match status" value="1"/>
</dbReference>
<dbReference type="SMART" id="SM00063">
    <property type="entry name" value="FRI"/>
    <property type="match status" value="1"/>
</dbReference>
<dbReference type="InterPro" id="IPR015526">
    <property type="entry name" value="Frizzled/SFRP"/>
</dbReference>
<dbReference type="GO" id="GO:0042813">
    <property type="term" value="F:Wnt receptor activity"/>
    <property type="evidence" value="ECO:0007669"/>
    <property type="project" value="TreeGrafter"/>
</dbReference>
<dbReference type="GO" id="GO:0005886">
    <property type="term" value="C:plasma membrane"/>
    <property type="evidence" value="ECO:0007669"/>
    <property type="project" value="TreeGrafter"/>
</dbReference>
<dbReference type="GO" id="GO:0017147">
    <property type="term" value="F:Wnt-protein binding"/>
    <property type="evidence" value="ECO:0007669"/>
    <property type="project" value="TreeGrafter"/>
</dbReference>
<dbReference type="AlphaFoldDB" id="A0A7D9E7K4"/>
<accession>A0A7D9E7K4</accession>
<dbReference type="PANTHER" id="PTHR11309:SF47">
    <property type="entry name" value="FRIZZLED"/>
    <property type="match status" value="1"/>
</dbReference>
<dbReference type="InterPro" id="IPR036790">
    <property type="entry name" value="Frizzled_dom_sf"/>
</dbReference>
<dbReference type="InterPro" id="IPR020067">
    <property type="entry name" value="Frizzled_dom"/>
</dbReference>
<dbReference type="SMART" id="SM01330">
    <property type="entry name" value="Frizzled"/>
    <property type="match status" value="1"/>
</dbReference>
<dbReference type="PRINTS" id="PR00489">
    <property type="entry name" value="FRIZZLED"/>
</dbReference>
<dbReference type="Gene3D" id="1.20.1070.10">
    <property type="entry name" value="Rhodopsin 7-helix transmembrane proteins"/>
    <property type="match status" value="1"/>
</dbReference>
<dbReference type="Gene3D" id="1.10.2000.10">
    <property type="entry name" value="Frizzled cysteine-rich domain"/>
    <property type="match status" value="1"/>
</dbReference>
<dbReference type="GO" id="GO:0035567">
    <property type="term" value="P:non-canonical Wnt signaling pathway"/>
    <property type="evidence" value="ECO:0007669"/>
    <property type="project" value="TreeGrafter"/>
</dbReference>
<dbReference type="Pfam" id="PF01392">
    <property type="entry name" value="Fz"/>
    <property type="match status" value="1"/>
</dbReference>
<reference evidence="10" key="1">
    <citation type="submission" date="2020-04" db="EMBL/GenBank/DDBJ databases">
        <authorList>
            <person name="Alioto T."/>
            <person name="Alioto T."/>
            <person name="Gomez Garrido J."/>
        </authorList>
    </citation>
    <scope>NUCLEOTIDE SEQUENCE</scope>
    <source>
        <strain evidence="10">A484AB</strain>
    </source>
</reference>
<keyword evidence="4" id="KW-0812">Transmembrane</keyword>
<evidence type="ECO:0000256" key="7">
    <source>
        <dbReference type="ARBA" id="ARBA00023157"/>
    </source>
</evidence>
<feature type="disulfide bond" evidence="9">
    <location>
        <begin position="32"/>
        <end position="93"/>
    </location>
</feature>
<gene>
    <name evidence="10" type="ORF">PACLA_8A081940</name>
</gene>
<dbReference type="Proteomes" id="UP001152795">
    <property type="component" value="Unassembled WGS sequence"/>
</dbReference>
<dbReference type="PROSITE" id="PS50261">
    <property type="entry name" value="G_PROTEIN_RECEP_F2_4"/>
    <property type="match status" value="1"/>
</dbReference>
<proteinExistence type="inferred from homology"/>
<keyword evidence="3" id="KW-0217">Developmental protein</keyword>
<keyword evidence="7 9" id="KW-1015">Disulfide bond</keyword>
<dbReference type="GO" id="GO:0060070">
    <property type="term" value="P:canonical Wnt signaling pathway"/>
    <property type="evidence" value="ECO:0007669"/>
    <property type="project" value="TreeGrafter"/>
</dbReference>
<evidence type="ECO:0000256" key="1">
    <source>
        <dbReference type="ARBA" id="ARBA00004141"/>
    </source>
</evidence>
<dbReference type="InterPro" id="IPR000539">
    <property type="entry name" value="Frizzled/Smoothened_7TM"/>
</dbReference>
<dbReference type="Pfam" id="PF01534">
    <property type="entry name" value="Frizzled"/>
    <property type="match status" value="1"/>
</dbReference>
<evidence type="ECO:0000256" key="4">
    <source>
        <dbReference type="ARBA" id="ARBA00022692"/>
    </source>
</evidence>
<dbReference type="InterPro" id="IPR017981">
    <property type="entry name" value="GPCR_2-like_7TM"/>
</dbReference>
<dbReference type="SUPFAM" id="SSF63501">
    <property type="entry name" value="Frizzled cysteine-rich domain"/>
    <property type="match status" value="1"/>
</dbReference>
<protein>
    <submittedName>
        <fullName evidence="10">Frizzled-1-like</fullName>
    </submittedName>
</protein>
<comment type="caution">
    <text evidence="10">The sequence shown here is derived from an EMBL/GenBank/DDBJ whole genome shotgun (WGS) entry which is preliminary data.</text>
</comment>
<evidence type="ECO:0000256" key="6">
    <source>
        <dbReference type="ARBA" id="ARBA00023136"/>
    </source>
</evidence>
<keyword evidence="6" id="KW-0472">Membrane</keyword>
<evidence type="ECO:0000313" key="10">
    <source>
        <dbReference type="EMBL" id="CAB4003611.1"/>
    </source>
</evidence>
<comment type="subcellular location">
    <subcellularLocation>
        <location evidence="1">Membrane</location>
        <topology evidence="1">Multi-pass membrane protein</topology>
    </subcellularLocation>
</comment>
<dbReference type="OrthoDB" id="10053709at2759"/>
<keyword evidence="11" id="KW-1185">Reference proteome</keyword>
<comment type="similarity">
    <text evidence="2">Belongs to the G-protein coupled receptor Fz/Smo family.</text>
</comment>
<keyword evidence="5" id="KW-1133">Transmembrane helix</keyword>
<evidence type="ECO:0000313" key="11">
    <source>
        <dbReference type="Proteomes" id="UP001152795"/>
    </source>
</evidence>
<dbReference type="PROSITE" id="PS50038">
    <property type="entry name" value="FZ"/>
    <property type="match status" value="1"/>
</dbReference>
<feature type="disulfide bond" evidence="9">
    <location>
        <begin position="107"/>
        <end position="131"/>
    </location>
</feature>
<evidence type="ECO:0000256" key="2">
    <source>
        <dbReference type="ARBA" id="ARBA00008077"/>
    </source>
</evidence>
<evidence type="ECO:0000256" key="8">
    <source>
        <dbReference type="ARBA" id="ARBA00023170"/>
    </source>
</evidence>
<sequence>MAFDRRVSSLVLGARLLILVVFLPIVASQRRCQTLTIEACKGLNYNRTLFPNFENHRTQGQADSLVNHFKPLFRVTCSPDLKYFICTYYAPVCNALGKLIKPCKSLCETARNDCHHVMSRFGYVWPSQLDCKKFPDIKQEICVGRNNSRTTPARPKKPRPTRVSATKIVKAGGTTKIVNIPHGTFAPTKARVMTEYECPDVLKAPNDLHKFMGKNLCGAPCNNIYFTDDERKISRIWTGFWSTICAASTIFTLLTFFIDMRRFRYPERPIIFLSGCYFVVAIAFFSGFVAKDRIACNDPVSERTNKTLTQGTKNEGCTVVFMMIYFFYMAASIWWVVLTLTWFLAAGMKWGHEAIENNSQFFHLVAWVIPAVKTIAVLVLTEVDGDELTGVCFVGLSSEAALRGFVLGPLIVYFFIGTFFLLSGFISLFRVRSVLKNDGDKREKIEKLMIRIGVFSILYMVPAITVIGCLSYEQGNRQKWRQSWLDADLLVRSHCIGSSCPTPVGEQRPDFAVFLVKYLMFLIVGVTSGFWVWSTKTLGSWRRLYTRLKPAKNEIST</sequence>
<dbReference type="EMBL" id="CACRXK020004677">
    <property type="protein sequence ID" value="CAB4003611.1"/>
    <property type="molecule type" value="Genomic_DNA"/>
</dbReference>
<keyword evidence="8" id="KW-0675">Receptor</keyword>
<organism evidence="10 11">
    <name type="scientific">Paramuricea clavata</name>
    <name type="common">Red gorgonian</name>
    <name type="synonym">Violescent sea-whip</name>
    <dbReference type="NCBI Taxonomy" id="317549"/>
    <lineage>
        <taxon>Eukaryota</taxon>
        <taxon>Metazoa</taxon>
        <taxon>Cnidaria</taxon>
        <taxon>Anthozoa</taxon>
        <taxon>Octocorallia</taxon>
        <taxon>Malacalcyonacea</taxon>
        <taxon>Plexauridae</taxon>
        <taxon>Paramuricea</taxon>
    </lineage>
</organism>
<dbReference type="PANTHER" id="PTHR11309">
    <property type="entry name" value="FRIZZLED"/>
    <property type="match status" value="1"/>
</dbReference>
<evidence type="ECO:0000256" key="3">
    <source>
        <dbReference type="ARBA" id="ARBA00022473"/>
    </source>
</evidence>
<name>A0A7D9E7K4_PARCT</name>
<feature type="disulfide bond" evidence="9">
    <location>
        <begin position="40"/>
        <end position="86"/>
    </location>
</feature>